<proteinExistence type="inferred from homology"/>
<dbReference type="RefSeq" id="XP_010251827.1">
    <property type="nucleotide sequence ID" value="XM_010253525.2"/>
</dbReference>
<dbReference type="InterPro" id="IPR007726">
    <property type="entry name" value="SS18_N"/>
</dbReference>
<dbReference type="GeneID" id="104593600"/>
<dbReference type="eggNOG" id="KOG3227">
    <property type="taxonomic scope" value="Eukaryota"/>
</dbReference>
<dbReference type="Pfam" id="PF05030">
    <property type="entry name" value="SSXT"/>
    <property type="match status" value="1"/>
</dbReference>
<dbReference type="OrthoDB" id="10265171at2759"/>
<gene>
    <name evidence="3" type="primary">LOC104593600</name>
</gene>
<dbReference type="STRING" id="4432.A0A1U7ZFX8"/>
<evidence type="ECO:0000313" key="2">
    <source>
        <dbReference type="Proteomes" id="UP000189703"/>
    </source>
</evidence>
<evidence type="ECO:0000313" key="3">
    <source>
        <dbReference type="RefSeq" id="XP_010251827.1"/>
    </source>
</evidence>
<keyword evidence="2" id="KW-1185">Reference proteome</keyword>
<dbReference type="KEGG" id="nnu:104593600"/>
<protein>
    <submittedName>
        <fullName evidence="3">GRF1-interacting factor 2 isoform X1</fullName>
    </submittedName>
</protein>
<sequence>MQQPPSMLPMMPSFPPTNITTEQIQKQYLDENKKLILAILDNQNLGKLAECAQYQALLQKNLMYLAAIADAQPQTPAMAPQMPPHHAMQHGAHYMQHPQAALASQPGVFAPKVPMQFNPQQMQDHQQQQHQLHQHQQAVQGHMAMRPGINNGMLAMQNESILGGGNGGGPPPSGGLAAEYARGSGGGGSASSGPLDVRGNKHDVLEAASGDGQGNSTPGRGSADGEPSYLKGSENAS</sequence>
<dbReference type="FunCoup" id="A0A1U7ZFX8">
    <property type="interactions" value="729"/>
</dbReference>
<name>A0A1U7ZFX8_NELNU</name>
<evidence type="ECO:0000256" key="1">
    <source>
        <dbReference type="ARBA" id="ARBA00007945"/>
    </source>
</evidence>
<accession>A0A1U7ZFX8</accession>
<dbReference type="Proteomes" id="UP000189703">
    <property type="component" value="Unplaced"/>
</dbReference>
<organism evidence="2 3">
    <name type="scientific">Nelumbo nucifera</name>
    <name type="common">Sacred lotus</name>
    <dbReference type="NCBI Taxonomy" id="4432"/>
    <lineage>
        <taxon>Eukaryota</taxon>
        <taxon>Viridiplantae</taxon>
        <taxon>Streptophyta</taxon>
        <taxon>Embryophyta</taxon>
        <taxon>Tracheophyta</taxon>
        <taxon>Spermatophyta</taxon>
        <taxon>Magnoliopsida</taxon>
        <taxon>Proteales</taxon>
        <taxon>Nelumbonaceae</taxon>
        <taxon>Nelumbo</taxon>
    </lineage>
</organism>
<dbReference type="AlphaFoldDB" id="A0A1U7ZFX8"/>
<reference evidence="3" key="1">
    <citation type="submission" date="2025-08" db="UniProtKB">
        <authorList>
            <consortium name="RefSeq"/>
        </authorList>
    </citation>
    <scope>IDENTIFICATION</scope>
</reference>
<dbReference type="OMA" id="AFPGQMV"/>
<comment type="similarity">
    <text evidence="1">Belongs to the SS18 family.</text>
</comment>